<evidence type="ECO:0000313" key="1">
    <source>
        <dbReference type="EMBL" id="GAA3514387.1"/>
    </source>
</evidence>
<proteinExistence type="predicted"/>
<dbReference type="Proteomes" id="UP001500459">
    <property type="component" value="Unassembled WGS sequence"/>
</dbReference>
<reference evidence="2" key="1">
    <citation type="journal article" date="2019" name="Int. J. Syst. Evol. Microbiol.">
        <title>The Global Catalogue of Microorganisms (GCM) 10K type strain sequencing project: providing services to taxonomists for standard genome sequencing and annotation.</title>
        <authorList>
            <consortium name="The Broad Institute Genomics Platform"/>
            <consortium name="The Broad Institute Genome Sequencing Center for Infectious Disease"/>
            <person name="Wu L."/>
            <person name="Ma J."/>
        </authorList>
    </citation>
    <scope>NUCLEOTIDE SEQUENCE [LARGE SCALE GENOMIC DNA]</scope>
    <source>
        <strain evidence="2">JCM 17106</strain>
    </source>
</reference>
<evidence type="ECO:0000313" key="2">
    <source>
        <dbReference type="Proteomes" id="UP001500459"/>
    </source>
</evidence>
<comment type="caution">
    <text evidence="1">The sequence shown here is derived from an EMBL/GenBank/DDBJ whole genome shotgun (WGS) entry which is preliminary data.</text>
</comment>
<organism evidence="1 2">
    <name type="scientific">Aquimarina addita</name>
    <dbReference type="NCBI Taxonomy" id="870485"/>
    <lineage>
        <taxon>Bacteria</taxon>
        <taxon>Pseudomonadati</taxon>
        <taxon>Bacteroidota</taxon>
        <taxon>Flavobacteriia</taxon>
        <taxon>Flavobacteriales</taxon>
        <taxon>Flavobacteriaceae</taxon>
        <taxon>Aquimarina</taxon>
    </lineage>
</organism>
<keyword evidence="2" id="KW-1185">Reference proteome</keyword>
<gene>
    <name evidence="1" type="ORF">GCM10022393_30400</name>
</gene>
<accession>A0ABP6USC7</accession>
<name>A0ABP6USC7_9FLAO</name>
<sequence>MKIYVCMEDIKEERQPDDLIAFGTVTSNDSGVLKICKWNCSMDENGIYHKSELI</sequence>
<dbReference type="EMBL" id="BAABCW010000013">
    <property type="protein sequence ID" value="GAA3514387.1"/>
    <property type="molecule type" value="Genomic_DNA"/>
</dbReference>
<protein>
    <submittedName>
        <fullName evidence="1">Uncharacterized protein</fullName>
    </submittedName>
</protein>